<dbReference type="InterPro" id="IPR017981">
    <property type="entry name" value="GPCR_2-like_7TM"/>
</dbReference>
<feature type="transmembrane region" description="Helical" evidence="23">
    <location>
        <begin position="510"/>
        <end position="532"/>
    </location>
</feature>
<evidence type="ECO:0000256" key="16">
    <source>
        <dbReference type="ARBA" id="ARBA00023136"/>
    </source>
</evidence>
<evidence type="ECO:0000256" key="24">
    <source>
        <dbReference type="SAM" id="SignalP"/>
    </source>
</evidence>
<evidence type="ECO:0000256" key="2">
    <source>
        <dbReference type="ARBA" id="ARBA00004613"/>
    </source>
</evidence>
<evidence type="ECO:0000256" key="8">
    <source>
        <dbReference type="ARBA" id="ARBA00022692"/>
    </source>
</evidence>
<evidence type="ECO:0000256" key="10">
    <source>
        <dbReference type="ARBA" id="ARBA00022782"/>
    </source>
</evidence>
<feature type="chain" id="PRO_5045028126" description="Adhesion G-protein coupled receptor G1" evidence="24">
    <location>
        <begin position="18"/>
        <end position="683"/>
    </location>
</feature>
<evidence type="ECO:0000256" key="11">
    <source>
        <dbReference type="ARBA" id="ARBA00022843"/>
    </source>
</evidence>
<sequence length="683" mass="77173">MLFFLLPLLFLLPGTLGSHENKEDFRFCADRIQIEKGFVHYRVQKDTISIVNSAEGLNITAPFPPERPNGMLLESGTWPLPELLGSYRFCIYWFQDASLFMLRYGGSKNYSLSTQATYPLYSPNITGIYNRTGGRLLHNVSYAFDKGFQNISLFNASTYKFFFTDSGKVNPNDMEEEFRHTAEMLKKLERGIKDAPKGRTLKRGNPFGPLLRLESKLGQMAFQEPNKTLQEGELLQASVWTIPPRSSEPFSIKSQLEAKEVSGYEVILPKFIFENPRSKHKGGKMKVVHLAATSRILFQVQNSSQILGGKVIGVSVGNTLVHHLPQEQRVRITFWHSALPRQLAPQCVFWDKDSTASQHGHWNTSGCEAIPGETQTVCLCDHLTFFAVLMVSSPEVDQIHQEYLTLLTYIGCIISASASFITIFFFLCSRKKQRDHIVYVHMNLLWAIFLLDMSFLIAVPLAPTGGDTACKAGAMFLHFGVLACLTWMGIEGYSLYQLVVEVFSPYIKHFLLRLCLIGWGLPLFIVSLIFVIDGSHYGPFSLKVYDSSGGMTDATICWITRTEINNFLNLGFLSLVLFFNSLMLAVMVREILRLKHREHHWEYAVMLLGLSCVLGIPWGLAFFSFAAGTFKLVAVYLFTILNSFQGFLIFLWYLAKVLQSRRSSSMQCSTSNSIKLQSNSTSI</sequence>
<comment type="subunit">
    <text evidence="22">Heterodimer of 2 chains generated by proteolytic processing; the large extracellular N-terminal fragment (ADGRG1 NT) and the membrane-bound C-terminal fragment (ADGRG1-CT) predominantly remain associated and non-covalently linked. ADGRG1 NT self-associates in a trans-trans manner; the homophilic interaction enhances receptor signaling. Interacts with TGM2. Interacts with heparin; leading to the reduction of ADGRG1 shedding. Interacts with COL3A1. Part of a GPCR-tetraspanin complex at least consisting of ADGRG1, CD81, eventually CD9, and GNA11 in which CD81 is enhancing the association of ADGRG1 with GNA11.</text>
</comment>
<evidence type="ECO:0000256" key="5">
    <source>
        <dbReference type="ARBA" id="ARBA00022475"/>
    </source>
</evidence>
<keyword evidence="20" id="KW-0807">Transducer</keyword>
<dbReference type="PANTHER" id="PTHR12011">
    <property type="entry name" value="ADHESION G-PROTEIN COUPLED RECEPTOR"/>
    <property type="match status" value="1"/>
</dbReference>
<protein>
    <recommendedName>
        <fullName evidence="4">Adhesion G-protein coupled receptor G1</fullName>
    </recommendedName>
    <alternativeName>
        <fullName evidence="21">G-protein coupled receptor 56</fullName>
    </alternativeName>
</protein>
<keyword evidence="18 28" id="KW-0675">Receptor</keyword>
<keyword evidence="17" id="KW-1015">Disulfide bond</keyword>
<keyword evidence="6" id="KW-0964">Secreted</keyword>
<feature type="transmembrane region" description="Helical" evidence="23">
    <location>
        <begin position="474"/>
        <end position="498"/>
    </location>
</feature>
<dbReference type="InterPro" id="IPR040679">
    <property type="entry name" value="PLL"/>
</dbReference>
<dbReference type="GeneID" id="110081336"/>
<dbReference type="PRINTS" id="PR00249">
    <property type="entry name" value="GPCRSECRETIN"/>
</dbReference>
<dbReference type="InterPro" id="IPR000203">
    <property type="entry name" value="GPS"/>
</dbReference>
<evidence type="ECO:0000313" key="29">
    <source>
        <dbReference type="RefSeq" id="XP_072836909.1"/>
    </source>
</evidence>
<dbReference type="InterPro" id="IPR046338">
    <property type="entry name" value="GAIN_dom_sf"/>
</dbReference>
<keyword evidence="10" id="KW-0221">Differentiation</keyword>
<keyword evidence="12" id="KW-0130">Cell adhesion</keyword>
<evidence type="ECO:0000256" key="19">
    <source>
        <dbReference type="ARBA" id="ARBA00023180"/>
    </source>
</evidence>
<evidence type="ECO:0000259" key="26">
    <source>
        <dbReference type="PROSITE" id="PS50261"/>
    </source>
</evidence>
<feature type="signal peptide" evidence="24">
    <location>
        <begin position="1"/>
        <end position="17"/>
    </location>
</feature>
<dbReference type="PANTHER" id="PTHR12011:SF318">
    <property type="entry name" value="ADHESION G-PROTEIN COUPLED RECEPTOR G1"/>
    <property type="match status" value="1"/>
</dbReference>
<keyword evidence="14 23" id="KW-1133">Transmembrane helix</keyword>
<dbReference type="SMART" id="SM00303">
    <property type="entry name" value="GPS"/>
    <property type="match status" value="1"/>
</dbReference>
<keyword evidence="5" id="KW-1003">Cell membrane</keyword>
<dbReference type="PRINTS" id="PR01422">
    <property type="entry name" value="GPR56ORPHANR"/>
</dbReference>
<evidence type="ECO:0000256" key="6">
    <source>
        <dbReference type="ARBA" id="ARBA00022525"/>
    </source>
</evidence>
<evidence type="ECO:0000256" key="14">
    <source>
        <dbReference type="ARBA" id="ARBA00022989"/>
    </source>
</evidence>
<dbReference type="Gene3D" id="2.60.220.50">
    <property type="match status" value="1"/>
</dbReference>
<evidence type="ECO:0000256" key="20">
    <source>
        <dbReference type="ARBA" id="ARBA00023224"/>
    </source>
</evidence>
<dbReference type="PROSITE" id="PS50221">
    <property type="entry name" value="GAIN_B"/>
    <property type="match status" value="1"/>
</dbReference>
<evidence type="ECO:0000256" key="9">
    <source>
        <dbReference type="ARBA" id="ARBA00022729"/>
    </source>
</evidence>
<dbReference type="Pfam" id="PF00002">
    <property type="entry name" value="7tm_2"/>
    <property type="match status" value="1"/>
</dbReference>
<feature type="transmembrane region" description="Helical" evidence="23">
    <location>
        <begin position="439"/>
        <end position="462"/>
    </location>
</feature>
<keyword evidence="11" id="KW-0832">Ubl conjugation</keyword>
<evidence type="ECO:0000256" key="4">
    <source>
        <dbReference type="ARBA" id="ARBA00019701"/>
    </source>
</evidence>
<dbReference type="Gene3D" id="1.20.1070.10">
    <property type="entry name" value="Rhodopsin 7-helix transmembrane proteins"/>
    <property type="match status" value="1"/>
</dbReference>
<evidence type="ECO:0000256" key="7">
    <source>
        <dbReference type="ARBA" id="ARBA00022674"/>
    </source>
</evidence>
<feature type="domain" description="G-protein coupled receptors family 2 profile 2" evidence="26">
    <location>
        <begin position="404"/>
        <end position="657"/>
    </location>
</feature>
<evidence type="ECO:0000256" key="17">
    <source>
        <dbReference type="ARBA" id="ARBA00023157"/>
    </source>
</evidence>
<evidence type="ECO:0000256" key="3">
    <source>
        <dbReference type="ARBA" id="ARBA00004651"/>
    </source>
</evidence>
<dbReference type="RefSeq" id="XP_072836909.1">
    <property type="nucleotide sequence ID" value="XM_072980808.1"/>
</dbReference>
<keyword evidence="19" id="KW-0325">Glycoprotein</keyword>
<comment type="subcellular location">
    <subcellularLocation>
        <location evidence="3">Cell membrane</location>
        <topology evidence="3">Multi-pass membrane protein</topology>
    </subcellularLocation>
    <subcellularLocation>
        <location evidence="1">Membrane raft</location>
    </subcellularLocation>
    <subcellularLocation>
        <location evidence="2">Secreted</location>
    </subcellularLocation>
</comment>
<evidence type="ECO:0000259" key="25">
    <source>
        <dbReference type="PROSITE" id="PS50221"/>
    </source>
</evidence>
<keyword evidence="15" id="KW-0297">G-protein coupled receptor</keyword>
<evidence type="ECO:0000256" key="13">
    <source>
        <dbReference type="ARBA" id="ARBA00022902"/>
    </source>
</evidence>
<evidence type="ECO:0000256" key="22">
    <source>
        <dbReference type="ARBA" id="ARBA00093505"/>
    </source>
</evidence>
<organism evidence="27 28">
    <name type="scientific">Pogona vitticeps</name>
    <name type="common">central bearded dragon</name>
    <dbReference type="NCBI Taxonomy" id="103695"/>
    <lineage>
        <taxon>Eukaryota</taxon>
        <taxon>Metazoa</taxon>
        <taxon>Chordata</taxon>
        <taxon>Craniata</taxon>
        <taxon>Vertebrata</taxon>
        <taxon>Euteleostomi</taxon>
        <taxon>Lepidosauria</taxon>
        <taxon>Squamata</taxon>
        <taxon>Bifurcata</taxon>
        <taxon>Unidentata</taxon>
        <taxon>Episquamata</taxon>
        <taxon>Toxicofera</taxon>
        <taxon>Iguania</taxon>
        <taxon>Acrodonta</taxon>
        <taxon>Agamidae</taxon>
        <taxon>Amphibolurinae</taxon>
        <taxon>Pogona</taxon>
    </lineage>
</organism>
<name>A0ABM5EUT0_9SAUR</name>
<evidence type="ECO:0000256" key="12">
    <source>
        <dbReference type="ARBA" id="ARBA00022889"/>
    </source>
</evidence>
<evidence type="ECO:0000256" key="15">
    <source>
        <dbReference type="ARBA" id="ARBA00023040"/>
    </source>
</evidence>
<evidence type="ECO:0000256" key="21">
    <source>
        <dbReference type="ARBA" id="ARBA00033134"/>
    </source>
</evidence>
<keyword evidence="13" id="KW-0524">Neurogenesis</keyword>
<proteinExistence type="predicted"/>
<keyword evidence="27" id="KW-1185">Reference proteome</keyword>
<dbReference type="Pfam" id="PF01825">
    <property type="entry name" value="GPS"/>
    <property type="match status" value="1"/>
</dbReference>
<evidence type="ECO:0000313" key="28">
    <source>
        <dbReference type="RefSeq" id="XP_072836908.1"/>
    </source>
</evidence>
<evidence type="ECO:0000256" key="23">
    <source>
        <dbReference type="SAM" id="Phobius"/>
    </source>
</evidence>
<dbReference type="PROSITE" id="PS50261">
    <property type="entry name" value="G_PROTEIN_RECEP_F2_4"/>
    <property type="match status" value="1"/>
</dbReference>
<dbReference type="RefSeq" id="XP_072836908.1">
    <property type="nucleotide sequence ID" value="XM_072980807.1"/>
</dbReference>
<dbReference type="Proteomes" id="UP001652642">
    <property type="component" value="Chromosome 10"/>
</dbReference>
<accession>A0ABM5EUT0</accession>
<feature type="transmembrane region" description="Helical" evidence="23">
    <location>
        <begin position="570"/>
        <end position="592"/>
    </location>
</feature>
<evidence type="ECO:0000256" key="1">
    <source>
        <dbReference type="ARBA" id="ARBA00004285"/>
    </source>
</evidence>
<keyword evidence="7" id="KW-0358">Heparin-binding</keyword>
<reference evidence="28 29" key="1">
    <citation type="submission" date="2025-05" db="UniProtKB">
        <authorList>
            <consortium name="RefSeq"/>
        </authorList>
    </citation>
    <scope>IDENTIFICATION</scope>
</reference>
<feature type="transmembrane region" description="Helical" evidence="23">
    <location>
        <begin position="604"/>
        <end position="627"/>
    </location>
</feature>
<feature type="domain" description="GAIN-B" evidence="25">
    <location>
        <begin position="225"/>
        <end position="396"/>
    </location>
</feature>
<keyword evidence="9 24" id="KW-0732">Signal</keyword>
<dbReference type="InterPro" id="IPR057244">
    <property type="entry name" value="GAIN_B"/>
</dbReference>
<evidence type="ECO:0000256" key="18">
    <source>
        <dbReference type="ARBA" id="ARBA00023170"/>
    </source>
</evidence>
<dbReference type="InterPro" id="IPR000832">
    <property type="entry name" value="GPCR_2_secretin-like"/>
</dbReference>
<dbReference type="InterPro" id="IPR003910">
    <property type="entry name" value="GPR1/GPR3/GPR5"/>
</dbReference>
<gene>
    <name evidence="28 29" type="primary">LOC110081336</name>
</gene>
<evidence type="ECO:0000313" key="27">
    <source>
        <dbReference type="Proteomes" id="UP001652642"/>
    </source>
</evidence>
<feature type="transmembrane region" description="Helical" evidence="23">
    <location>
        <begin position="403"/>
        <end position="427"/>
    </location>
</feature>
<keyword evidence="16 23" id="KW-0472">Membrane</keyword>
<feature type="transmembrane region" description="Helical" evidence="23">
    <location>
        <begin position="633"/>
        <end position="655"/>
    </location>
</feature>
<keyword evidence="8 23" id="KW-0812">Transmembrane</keyword>
<dbReference type="Pfam" id="PF18587">
    <property type="entry name" value="PLL"/>
    <property type="match status" value="1"/>
</dbReference>